<gene>
    <name evidence="1" type="ORF">GCM10011372_26490</name>
</gene>
<keyword evidence="2" id="KW-1185">Reference proteome</keyword>
<dbReference type="AlphaFoldDB" id="A0A917PQ69"/>
<accession>A0A917PQ69</accession>
<reference evidence="1" key="1">
    <citation type="journal article" date="2014" name="Int. J. Syst. Evol. Microbiol.">
        <title>Complete genome sequence of Corynebacterium casei LMG S-19264T (=DSM 44701T), isolated from a smear-ripened cheese.</title>
        <authorList>
            <consortium name="US DOE Joint Genome Institute (JGI-PGF)"/>
            <person name="Walter F."/>
            <person name="Albersmeier A."/>
            <person name="Kalinowski J."/>
            <person name="Ruckert C."/>
        </authorList>
    </citation>
    <scope>NUCLEOTIDE SEQUENCE</scope>
    <source>
        <strain evidence="1">CGMCC 1.8984</strain>
    </source>
</reference>
<reference evidence="1" key="2">
    <citation type="submission" date="2020-09" db="EMBL/GenBank/DDBJ databases">
        <authorList>
            <person name="Sun Q."/>
            <person name="Zhou Y."/>
        </authorList>
    </citation>
    <scope>NUCLEOTIDE SEQUENCE</scope>
    <source>
        <strain evidence="1">CGMCC 1.8984</strain>
    </source>
</reference>
<protein>
    <submittedName>
        <fullName evidence="1">Uncharacterized protein</fullName>
    </submittedName>
</protein>
<comment type="caution">
    <text evidence="1">The sequence shown here is derived from an EMBL/GenBank/DDBJ whole genome shotgun (WGS) entry which is preliminary data.</text>
</comment>
<organism evidence="1 2">
    <name type="scientific">Agromyces bauzanensis</name>
    <dbReference type="NCBI Taxonomy" id="1308924"/>
    <lineage>
        <taxon>Bacteria</taxon>
        <taxon>Bacillati</taxon>
        <taxon>Actinomycetota</taxon>
        <taxon>Actinomycetes</taxon>
        <taxon>Micrococcales</taxon>
        <taxon>Microbacteriaceae</taxon>
        <taxon>Agromyces</taxon>
    </lineage>
</organism>
<sequence>MFGGEPLVRSMWELPALTAWWEALRAADLIEVTRTRVRQGHATSAWLTDELPPARRGGCTGERPLRAAAHLRTTGEPDAWASALARLTVVQAIETLEPGAVDATLNLDPPV</sequence>
<dbReference type="Proteomes" id="UP000636956">
    <property type="component" value="Unassembled WGS sequence"/>
</dbReference>
<evidence type="ECO:0000313" key="2">
    <source>
        <dbReference type="Proteomes" id="UP000636956"/>
    </source>
</evidence>
<dbReference type="EMBL" id="BMMD01000016">
    <property type="protein sequence ID" value="GGJ86792.1"/>
    <property type="molecule type" value="Genomic_DNA"/>
</dbReference>
<evidence type="ECO:0000313" key="1">
    <source>
        <dbReference type="EMBL" id="GGJ86792.1"/>
    </source>
</evidence>
<name>A0A917PQ69_9MICO</name>
<proteinExistence type="predicted"/>